<gene>
    <name evidence="2" type="ORF">PG999_001297</name>
</gene>
<dbReference type="PANTHER" id="PTHR24148">
    <property type="entry name" value="ANKYRIN REPEAT DOMAIN-CONTAINING PROTEIN 39 HOMOLOG-RELATED"/>
    <property type="match status" value="1"/>
</dbReference>
<dbReference type="InterPro" id="IPR010730">
    <property type="entry name" value="HET"/>
</dbReference>
<sequence>MELNDADDVLPQLWQWMRSYNNDSGKHYLFSPEWEAFQEVRWQHYEALDSRRLNFHIPISSRQKVMENLRAEILQLKAQNYSPLKEALYELCPLAIRMDKFEGHDSQNRMYPWKSLLENWSRFQALFSSNDEFQRCLSVSQRASFLLLKDWWEASYCDPYLTRKAREWFEQRRETLDEGRPLLIEAADAKTNFSLYHASCFELFLLEFHPYAWEPYLCLIHLQSLQFRRYRAGCHALVQRISYASLFRPASGTTPGFPTVLLNKTEWARIGNPTDHPGYLWDTELRRTVMFDSITGNSDYICVSHTWGRWRRKHMPGAKIPGVDWRVPRNSRFNVKDLPYQLTRLGTRLGHRYIWIDLFCIPQDGSQEAKTEIQRQASIFRGCRASIAWLNDVESWDGVTKGLKWFSLKLQMNTIRDYDSPTPGHRPVTAMQLDAATLAAQAPAELCQHRSPLEEPISWFSSLWTLQEAVLCPDITLCSRDWTQLTDDWGVAISLQSLMVFLNECHDQCITEGPIHESFFSASKYSNALMSDPDRRQWIAGIESWPTAARQLQHLRDLTRLDNVFINRSPAVICTNANIRYCESKERAPAIMSALGVTEWYKARNLLTPTSTSNPRTSKGMFRFLKSVRQRKRTTQPLVLDMYPLEFLAEAHRLFGASFFETASYTVSLNDEAKASLRNEQSMGTMLPFTKKQGWHSGVIGSFEHTKVQVVDHASVATWGICQDGSVAMESIGCVCSSSKDPNCQITRRPIKASVLAAGQGQFRHTRESKLCDDLAIFLDETAGTDGIVYAITLYEDCHRQHGILLYSLAEQEPSASRRSLMKIGVFIAHEWDSIDTRSVDWTVL</sequence>
<dbReference type="InterPro" id="IPR052895">
    <property type="entry name" value="HetReg/Transcr_Mod"/>
</dbReference>
<comment type="caution">
    <text evidence="2">The sequence shown here is derived from an EMBL/GenBank/DDBJ whole genome shotgun (WGS) entry which is preliminary data.</text>
</comment>
<name>A0AAW0RE79_9PEZI</name>
<dbReference type="Pfam" id="PF06985">
    <property type="entry name" value="HET"/>
    <property type="match status" value="1"/>
</dbReference>
<keyword evidence="3" id="KW-1185">Reference proteome</keyword>
<dbReference type="EMBL" id="JAQQWP010000001">
    <property type="protein sequence ID" value="KAK8133124.1"/>
    <property type="molecule type" value="Genomic_DNA"/>
</dbReference>
<organism evidence="2 3">
    <name type="scientific">Apiospora kogelbergensis</name>
    <dbReference type="NCBI Taxonomy" id="1337665"/>
    <lineage>
        <taxon>Eukaryota</taxon>
        <taxon>Fungi</taxon>
        <taxon>Dikarya</taxon>
        <taxon>Ascomycota</taxon>
        <taxon>Pezizomycotina</taxon>
        <taxon>Sordariomycetes</taxon>
        <taxon>Xylariomycetidae</taxon>
        <taxon>Amphisphaeriales</taxon>
        <taxon>Apiosporaceae</taxon>
        <taxon>Apiospora</taxon>
    </lineage>
</organism>
<dbReference type="Proteomes" id="UP001392437">
    <property type="component" value="Unassembled WGS sequence"/>
</dbReference>
<proteinExistence type="predicted"/>
<evidence type="ECO:0000313" key="3">
    <source>
        <dbReference type="Proteomes" id="UP001392437"/>
    </source>
</evidence>
<protein>
    <recommendedName>
        <fullName evidence="1">Heterokaryon incompatibility domain-containing protein</fullName>
    </recommendedName>
</protein>
<accession>A0AAW0RE79</accession>
<dbReference type="PANTHER" id="PTHR24148:SF64">
    <property type="entry name" value="HETEROKARYON INCOMPATIBILITY DOMAIN-CONTAINING PROTEIN"/>
    <property type="match status" value="1"/>
</dbReference>
<evidence type="ECO:0000259" key="1">
    <source>
        <dbReference type="Pfam" id="PF06985"/>
    </source>
</evidence>
<feature type="domain" description="Heterokaryon incompatibility" evidence="1">
    <location>
        <begin position="300"/>
        <end position="468"/>
    </location>
</feature>
<reference evidence="2 3" key="1">
    <citation type="submission" date="2023-01" db="EMBL/GenBank/DDBJ databases">
        <title>Analysis of 21 Apiospora genomes using comparative genomics revels a genus with tremendous synthesis potential of carbohydrate active enzymes and secondary metabolites.</title>
        <authorList>
            <person name="Sorensen T."/>
        </authorList>
    </citation>
    <scope>NUCLEOTIDE SEQUENCE [LARGE SCALE GENOMIC DNA]</scope>
    <source>
        <strain evidence="2 3">CBS 117206</strain>
    </source>
</reference>
<dbReference type="AlphaFoldDB" id="A0AAW0RE79"/>
<evidence type="ECO:0000313" key="2">
    <source>
        <dbReference type="EMBL" id="KAK8133124.1"/>
    </source>
</evidence>